<dbReference type="FunFam" id="1.10.150.20:FF:000010">
    <property type="entry name" value="DNA polymerase lambda"/>
    <property type="match status" value="1"/>
</dbReference>
<dbReference type="GO" id="GO:0005634">
    <property type="term" value="C:nucleus"/>
    <property type="evidence" value="ECO:0007669"/>
    <property type="project" value="UniProtKB-SubCell"/>
</dbReference>
<dbReference type="InterPro" id="IPR029398">
    <property type="entry name" value="PolB_thumb"/>
</dbReference>
<evidence type="ECO:0000256" key="5">
    <source>
        <dbReference type="ARBA" id="ARBA00022723"/>
    </source>
</evidence>
<evidence type="ECO:0000256" key="6">
    <source>
        <dbReference type="ARBA" id="ARBA00022763"/>
    </source>
</evidence>
<dbReference type="Proteomes" id="UP001313282">
    <property type="component" value="Unassembled WGS sequence"/>
</dbReference>
<dbReference type="InterPro" id="IPR037160">
    <property type="entry name" value="DNA_Pol_thumb_sf"/>
</dbReference>
<keyword evidence="3 11" id="KW-0808">Transferase</keyword>
<evidence type="ECO:0000259" key="13">
    <source>
        <dbReference type="SMART" id="SM00483"/>
    </source>
</evidence>
<keyword evidence="15" id="KW-1185">Reference proteome</keyword>
<keyword evidence="5" id="KW-0479">Metal-binding</keyword>
<dbReference type="InterPro" id="IPR010996">
    <property type="entry name" value="HHH_MUS81"/>
</dbReference>
<dbReference type="SUPFAM" id="SSF47802">
    <property type="entry name" value="DNA polymerase beta, N-terminal domain-like"/>
    <property type="match status" value="1"/>
</dbReference>
<keyword evidence="4 11" id="KW-0548">Nucleotidyltransferase</keyword>
<dbReference type="Pfam" id="PF10391">
    <property type="entry name" value="DNA_pol_lambd_f"/>
    <property type="match status" value="1"/>
</dbReference>
<feature type="domain" description="DNA-directed DNA polymerase X" evidence="13">
    <location>
        <begin position="235"/>
        <end position="642"/>
    </location>
</feature>
<dbReference type="GO" id="GO:0003887">
    <property type="term" value="F:DNA-directed DNA polymerase activity"/>
    <property type="evidence" value="ECO:0007669"/>
    <property type="project" value="UniProtKB-UniRule"/>
</dbReference>
<dbReference type="CDD" id="cd00141">
    <property type="entry name" value="NT_POLXc"/>
    <property type="match status" value="1"/>
</dbReference>
<evidence type="ECO:0000256" key="9">
    <source>
        <dbReference type="ARBA" id="ARBA00023242"/>
    </source>
</evidence>
<dbReference type="PROSITE" id="PS00522">
    <property type="entry name" value="DNA_POLYMERASE_X"/>
    <property type="match status" value="1"/>
</dbReference>
<dbReference type="InterPro" id="IPR022312">
    <property type="entry name" value="DNA_pol_X"/>
</dbReference>
<dbReference type="PRINTS" id="PR00869">
    <property type="entry name" value="DNAPOLX"/>
</dbReference>
<evidence type="ECO:0000256" key="7">
    <source>
        <dbReference type="ARBA" id="ARBA00022932"/>
    </source>
</evidence>
<evidence type="ECO:0000313" key="14">
    <source>
        <dbReference type="EMBL" id="KAK6348154.1"/>
    </source>
</evidence>
<comment type="similarity">
    <text evidence="2 11">Belongs to the DNA polymerase type-X family.</text>
</comment>
<dbReference type="InterPro" id="IPR019843">
    <property type="entry name" value="DNA_pol-X_BS"/>
</dbReference>
<comment type="function">
    <text evidence="11">DNA polymerase that functions in several pathways of DNA repair. Involved in base excision repair (BER) responsible for repair of lesions that give rise to abasic (AP) sites in DNA. Also contributes to DNA double-strand break repair by non-homologous end joining and homologous recombination. Has both template-dependent and template-independent (terminal transferase) DNA polymerase activities. Has also a 5'-deoxyribose-5-phosphate lyase (dRP lyase) activity.</text>
</comment>
<dbReference type="EC" id="2.7.7.7" evidence="11"/>
<dbReference type="InterPro" id="IPR002054">
    <property type="entry name" value="DNA-dir_DNA_pol_X"/>
</dbReference>
<evidence type="ECO:0000256" key="11">
    <source>
        <dbReference type="RuleBase" id="RU366014"/>
    </source>
</evidence>
<dbReference type="GO" id="GO:0006303">
    <property type="term" value="P:double-strand break repair via nonhomologous end joining"/>
    <property type="evidence" value="ECO:0007669"/>
    <property type="project" value="TreeGrafter"/>
</dbReference>
<dbReference type="AlphaFoldDB" id="A0AAN8MSN2"/>
<comment type="subcellular location">
    <subcellularLocation>
        <location evidence="1 11">Nucleus</location>
    </subcellularLocation>
</comment>
<dbReference type="InterPro" id="IPR043519">
    <property type="entry name" value="NT_sf"/>
</dbReference>
<dbReference type="InterPro" id="IPR027421">
    <property type="entry name" value="DNA_pol_lamdba_lyase_dom_sf"/>
</dbReference>
<keyword evidence="6 11" id="KW-0227">DNA damage</keyword>
<dbReference type="PANTHER" id="PTHR11276:SF29">
    <property type="entry name" value="DNA POLYMERASE TYPE-X FAMILY PROTEIN POL4"/>
    <property type="match status" value="1"/>
</dbReference>
<dbReference type="Gene3D" id="1.10.150.20">
    <property type="entry name" value="5' to 3' exonuclease, C-terminal subdomain"/>
    <property type="match status" value="1"/>
</dbReference>
<evidence type="ECO:0000256" key="4">
    <source>
        <dbReference type="ARBA" id="ARBA00022695"/>
    </source>
</evidence>
<dbReference type="InterPro" id="IPR002008">
    <property type="entry name" value="DNA_pol_X_beta-like"/>
</dbReference>
<dbReference type="GO" id="GO:0046872">
    <property type="term" value="F:metal ion binding"/>
    <property type="evidence" value="ECO:0007669"/>
    <property type="project" value="UniProtKB-UniRule"/>
</dbReference>
<feature type="compositionally biased region" description="Basic residues" evidence="12">
    <location>
        <begin position="512"/>
        <end position="523"/>
    </location>
</feature>
<comment type="caution">
    <text evidence="14">The sequence shown here is derived from an EMBL/GenBank/DDBJ whole genome shotgun (WGS) entry which is preliminary data.</text>
</comment>
<evidence type="ECO:0000256" key="2">
    <source>
        <dbReference type="ARBA" id="ARBA00008323"/>
    </source>
</evidence>
<proteinExistence type="inferred from homology"/>
<evidence type="ECO:0000256" key="3">
    <source>
        <dbReference type="ARBA" id="ARBA00022679"/>
    </source>
</evidence>
<dbReference type="InterPro" id="IPR028207">
    <property type="entry name" value="DNA_pol_B_palm_palm"/>
</dbReference>
<keyword evidence="7 11" id="KW-0239">DNA-directed DNA polymerase</keyword>
<dbReference type="SUPFAM" id="SSF81301">
    <property type="entry name" value="Nucleotidyltransferase"/>
    <property type="match status" value="1"/>
</dbReference>
<evidence type="ECO:0000256" key="8">
    <source>
        <dbReference type="ARBA" id="ARBA00023204"/>
    </source>
</evidence>
<gene>
    <name evidence="14" type="ORF">TWF718_005967</name>
</gene>
<dbReference type="EMBL" id="JAVHNR010000003">
    <property type="protein sequence ID" value="KAK6348154.1"/>
    <property type="molecule type" value="Genomic_DNA"/>
</dbReference>
<reference evidence="14 15" key="1">
    <citation type="submission" date="2019-10" db="EMBL/GenBank/DDBJ databases">
        <authorList>
            <person name="Palmer J.M."/>
        </authorList>
    </citation>
    <scope>NUCLEOTIDE SEQUENCE [LARGE SCALE GENOMIC DNA]</scope>
    <source>
        <strain evidence="14 15">TWF718</strain>
    </source>
</reference>
<feature type="compositionally biased region" description="Basic and acidic residues" evidence="12">
    <location>
        <begin position="141"/>
        <end position="153"/>
    </location>
</feature>
<sequence>MPNPTDLPNIYVLPTRLDDSQRAEIISNIKSKKYNITESPRDAIIFVGDVLGPKRALLELRFLGLNTTDATTIKTPAKGTKILKVVKLEWYTKAITEGAEVNINDFVIYNGIYPSKSPFNNQPSATTPQKRSASPPTLAEKQAEERSRSESILRRAMAATEQAAPGTRHLRQKGYSQGSQPSQPPRPFKRPRFVSQQSTESQEESEQIASNLPPLPQWVVEKQKYSCARSTPAESPNKGFLEALLKIRLNRILISDEIGVRAYSTSIASIAAFPHKITHISQIHSLPGCEGKIAALWYEFTHSDPLGRLEVLEEIENSVYYKTLELFYNIWGVGAHSAQNFYKLGFRDLDDLVEHHWTKLTRVQQIGVKFYDEFQDKIPRDEVISIRDSIQHYARQLLPGAEVVVAGGFRRGKELSADVDLLITHPRVSKSRDVEELLVPLVNLLEKEGLITHLLTIHQPSKFVATTSGDVWPKRSHHNFDGIPKVLCVWQQPDLGGDEEGDSQMGGLNGNKRGKGRKNPNPHRRVDILFPPPRCAGSTLTSWSGATTFERDLRRYVRDEKFWKFSSEGVTDRASGMRLPVGEEKGEFIGLEEDDEKNGVEVDDDVDNRKRREDGEWVGWDVEERKLFKLLELEWREPTERCTN</sequence>
<keyword evidence="9 11" id="KW-0539">Nucleus</keyword>
<comment type="catalytic activity">
    <reaction evidence="10 11">
        <text>DNA(n) + a 2'-deoxyribonucleoside 5'-triphosphate = DNA(n+1) + diphosphate</text>
        <dbReference type="Rhea" id="RHEA:22508"/>
        <dbReference type="Rhea" id="RHEA-COMP:17339"/>
        <dbReference type="Rhea" id="RHEA-COMP:17340"/>
        <dbReference type="ChEBI" id="CHEBI:33019"/>
        <dbReference type="ChEBI" id="CHEBI:61560"/>
        <dbReference type="ChEBI" id="CHEBI:173112"/>
        <dbReference type="EC" id="2.7.7.7"/>
    </reaction>
</comment>
<dbReference type="SMART" id="SM00483">
    <property type="entry name" value="POLXc"/>
    <property type="match status" value="1"/>
</dbReference>
<feature type="compositionally biased region" description="Polar residues" evidence="12">
    <location>
        <begin position="119"/>
        <end position="135"/>
    </location>
</feature>
<evidence type="ECO:0000256" key="12">
    <source>
        <dbReference type="SAM" id="MobiDB-lite"/>
    </source>
</evidence>
<feature type="region of interest" description="Disordered" evidence="12">
    <location>
        <begin position="494"/>
        <end position="531"/>
    </location>
</feature>
<feature type="region of interest" description="Disordered" evidence="12">
    <location>
        <begin position="119"/>
        <end position="213"/>
    </location>
</feature>
<dbReference type="Gene3D" id="3.30.210.10">
    <property type="entry name" value="DNA polymerase, thumb domain"/>
    <property type="match status" value="1"/>
</dbReference>
<dbReference type="Gene3D" id="1.10.150.110">
    <property type="entry name" value="DNA polymerase beta, N-terminal domain-like"/>
    <property type="match status" value="1"/>
</dbReference>
<name>A0AAN8MSN2_9PEZI</name>
<dbReference type="GO" id="GO:0003677">
    <property type="term" value="F:DNA binding"/>
    <property type="evidence" value="ECO:0007669"/>
    <property type="project" value="UniProtKB-UniRule"/>
</dbReference>
<dbReference type="Pfam" id="PF14716">
    <property type="entry name" value="HHH_8"/>
    <property type="match status" value="1"/>
</dbReference>
<dbReference type="SUPFAM" id="SSF81585">
    <property type="entry name" value="PsbU/PolX domain-like"/>
    <property type="match status" value="1"/>
</dbReference>
<keyword evidence="8 11" id="KW-0234">DNA repair</keyword>
<evidence type="ECO:0000256" key="1">
    <source>
        <dbReference type="ARBA" id="ARBA00004123"/>
    </source>
</evidence>
<organism evidence="14 15">
    <name type="scientific">Orbilia javanica</name>
    <dbReference type="NCBI Taxonomy" id="47235"/>
    <lineage>
        <taxon>Eukaryota</taxon>
        <taxon>Fungi</taxon>
        <taxon>Dikarya</taxon>
        <taxon>Ascomycota</taxon>
        <taxon>Pezizomycotina</taxon>
        <taxon>Orbiliomycetes</taxon>
        <taxon>Orbiliales</taxon>
        <taxon>Orbiliaceae</taxon>
        <taxon>Orbilia</taxon>
    </lineage>
</organism>
<dbReference type="PRINTS" id="PR00870">
    <property type="entry name" value="DNAPOLXBETA"/>
</dbReference>
<dbReference type="Gene3D" id="3.30.460.10">
    <property type="entry name" value="Beta Polymerase, domain 2"/>
    <property type="match status" value="1"/>
</dbReference>
<accession>A0AAN8MSN2</accession>
<dbReference type="Pfam" id="PF14792">
    <property type="entry name" value="DNA_pol_B_palm"/>
    <property type="match status" value="1"/>
</dbReference>
<dbReference type="InterPro" id="IPR018944">
    <property type="entry name" value="DNA_pol_lambd_fingers_domain"/>
</dbReference>
<evidence type="ECO:0000313" key="15">
    <source>
        <dbReference type="Proteomes" id="UP001313282"/>
    </source>
</evidence>
<dbReference type="Pfam" id="PF14791">
    <property type="entry name" value="DNA_pol_B_thumb"/>
    <property type="match status" value="1"/>
</dbReference>
<protein>
    <recommendedName>
        <fullName evidence="11">DNA polymerase</fullName>
        <ecNumber evidence="11">2.7.7.7</ecNumber>
    </recommendedName>
</protein>
<dbReference type="PANTHER" id="PTHR11276">
    <property type="entry name" value="DNA POLYMERASE TYPE-X FAMILY MEMBER"/>
    <property type="match status" value="1"/>
</dbReference>
<evidence type="ECO:0000256" key="10">
    <source>
        <dbReference type="ARBA" id="ARBA00049244"/>
    </source>
</evidence>
<dbReference type="FunFam" id="1.10.150.110:FF:000005">
    <property type="entry name" value="DNA polymerase POL4"/>
    <property type="match status" value="1"/>
</dbReference>